<name>A0A017SBP4_ASPRC</name>
<dbReference type="FunFam" id="3.40.50.300:FF:000861">
    <property type="entry name" value="Fanconi anemia, complementation group M"/>
    <property type="match status" value="1"/>
</dbReference>
<keyword evidence="5" id="KW-0547">Nucleotide-binding</keyword>
<comment type="subunit">
    <text evidence="4 14">Interacts with the MHF histone-fold complex to form the FANCM-MHF complex.</text>
</comment>
<dbReference type="HOGENOM" id="CLU_002513_0_0_1"/>
<evidence type="ECO:0000256" key="11">
    <source>
        <dbReference type="ARBA" id="ARBA00023204"/>
    </source>
</evidence>
<evidence type="ECO:0000256" key="15">
    <source>
        <dbReference type="SAM" id="MobiDB-lite"/>
    </source>
</evidence>
<feature type="compositionally biased region" description="Basic and acidic residues" evidence="15">
    <location>
        <begin position="64"/>
        <end position="73"/>
    </location>
</feature>
<accession>A0A017SBP4</accession>
<dbReference type="AlphaFoldDB" id="A0A017SBP4"/>
<dbReference type="CDD" id="cd18801">
    <property type="entry name" value="SF2_C_FANCM_Hef"/>
    <property type="match status" value="1"/>
</dbReference>
<evidence type="ECO:0000256" key="2">
    <source>
        <dbReference type="ARBA" id="ARBA00004123"/>
    </source>
</evidence>
<feature type="compositionally biased region" description="Basic residues" evidence="15">
    <location>
        <begin position="889"/>
        <end position="901"/>
    </location>
</feature>
<feature type="region of interest" description="Disordered" evidence="15">
    <location>
        <begin position="114"/>
        <end position="323"/>
    </location>
</feature>
<evidence type="ECO:0000259" key="16">
    <source>
        <dbReference type="PROSITE" id="PS51192"/>
    </source>
</evidence>
<dbReference type="Gene3D" id="3.40.50.300">
    <property type="entry name" value="P-loop containing nucleotide triphosphate hydrolases"/>
    <property type="match status" value="2"/>
</dbReference>
<dbReference type="SMART" id="SM00487">
    <property type="entry name" value="DEXDc"/>
    <property type="match status" value="1"/>
</dbReference>
<dbReference type="CDD" id="cd12091">
    <property type="entry name" value="FANCM_ID"/>
    <property type="match status" value="1"/>
</dbReference>
<dbReference type="InterPro" id="IPR027417">
    <property type="entry name" value="P-loop_NTPase"/>
</dbReference>
<evidence type="ECO:0000256" key="3">
    <source>
        <dbReference type="ARBA" id="ARBA00009889"/>
    </source>
</evidence>
<keyword evidence="9" id="KW-0067">ATP-binding</keyword>
<dbReference type="GO" id="GO:0043138">
    <property type="term" value="F:3'-5' DNA helicase activity"/>
    <property type="evidence" value="ECO:0007669"/>
    <property type="project" value="InterPro"/>
</dbReference>
<comment type="catalytic activity">
    <reaction evidence="13 14">
        <text>ATP + H2O = ADP + phosphate + H(+)</text>
        <dbReference type="Rhea" id="RHEA:13065"/>
        <dbReference type="ChEBI" id="CHEBI:15377"/>
        <dbReference type="ChEBI" id="CHEBI:15378"/>
        <dbReference type="ChEBI" id="CHEBI:30616"/>
        <dbReference type="ChEBI" id="CHEBI:43474"/>
        <dbReference type="ChEBI" id="CHEBI:456216"/>
        <dbReference type="EC" id="3.6.4.12"/>
    </reaction>
</comment>
<dbReference type="STRING" id="1388766.A0A017SBP4"/>
<feature type="compositionally biased region" description="Acidic residues" evidence="15">
    <location>
        <begin position="239"/>
        <end position="249"/>
    </location>
</feature>
<dbReference type="GO" id="GO:0016887">
    <property type="term" value="F:ATP hydrolysis activity"/>
    <property type="evidence" value="ECO:0007669"/>
    <property type="project" value="RHEA"/>
</dbReference>
<comment type="similarity">
    <text evidence="3 14">Belongs to the DEAD box helicase family. DEAH subfamily. FANCM sub-subfamily.</text>
</comment>
<dbReference type="EC" id="3.6.4.12" evidence="14"/>
<dbReference type="PANTHER" id="PTHR14025">
    <property type="entry name" value="FANCONI ANEMIA GROUP M FANCM FAMILY MEMBER"/>
    <property type="match status" value="1"/>
</dbReference>
<dbReference type="PROSITE" id="PS51192">
    <property type="entry name" value="HELICASE_ATP_BIND_1"/>
    <property type="match status" value="1"/>
</dbReference>
<dbReference type="InterPro" id="IPR039686">
    <property type="entry name" value="FANCM/Mph1-like_ID"/>
</dbReference>
<feature type="compositionally biased region" description="Polar residues" evidence="15">
    <location>
        <begin position="912"/>
        <end position="922"/>
    </location>
</feature>
<dbReference type="GO" id="GO:0000400">
    <property type="term" value="F:four-way junction DNA binding"/>
    <property type="evidence" value="ECO:0007669"/>
    <property type="project" value="TreeGrafter"/>
</dbReference>
<feature type="compositionally biased region" description="Basic and acidic residues" evidence="15">
    <location>
        <begin position="155"/>
        <end position="167"/>
    </location>
</feature>
<dbReference type="Proteomes" id="UP000019804">
    <property type="component" value="Unassembled WGS sequence"/>
</dbReference>
<comment type="subcellular location">
    <subcellularLocation>
        <location evidence="2 14">Nucleus</location>
    </subcellularLocation>
</comment>
<dbReference type="OrthoDB" id="164902at2759"/>
<keyword evidence="11" id="KW-0234">DNA repair</keyword>
<evidence type="ECO:0000256" key="10">
    <source>
        <dbReference type="ARBA" id="ARBA00023125"/>
    </source>
</evidence>
<proteinExistence type="inferred from homology"/>
<keyword evidence="12" id="KW-0539">Nucleus</keyword>
<feature type="compositionally biased region" description="Pro residues" evidence="15">
    <location>
        <begin position="140"/>
        <end position="150"/>
    </location>
</feature>
<feature type="compositionally biased region" description="Basic and acidic residues" evidence="15">
    <location>
        <begin position="1044"/>
        <end position="1053"/>
    </location>
</feature>
<dbReference type="EMBL" id="KK088430">
    <property type="protein sequence ID" value="EYE93615.1"/>
    <property type="molecule type" value="Genomic_DNA"/>
</dbReference>
<feature type="compositionally biased region" description="Low complexity" evidence="15">
    <location>
        <begin position="213"/>
        <end position="238"/>
    </location>
</feature>
<feature type="domain" description="Helicase ATP-binding" evidence="16">
    <location>
        <begin position="345"/>
        <end position="513"/>
    </location>
</feature>
<dbReference type="CDD" id="cd18033">
    <property type="entry name" value="DEXDc_FANCM"/>
    <property type="match status" value="1"/>
</dbReference>
<feature type="domain" description="Helicase C-terminal" evidence="17">
    <location>
        <begin position="683"/>
        <end position="854"/>
    </location>
</feature>
<dbReference type="InterPro" id="IPR001650">
    <property type="entry name" value="Helicase_C-like"/>
</dbReference>
<dbReference type="RefSeq" id="XP_040637303.1">
    <property type="nucleotide sequence ID" value="XM_040782312.1"/>
</dbReference>
<evidence type="ECO:0000256" key="1">
    <source>
        <dbReference type="ARBA" id="ARBA00003813"/>
    </source>
</evidence>
<keyword evidence="7" id="KW-0378">Hydrolase</keyword>
<comment type="function">
    <text evidence="1 14">ATP-dependent DNA helicase involved in DNA damage repair by homologous recombination and in genome maintenance. Capable of unwinding D-loops. Plays a role in limiting crossover recombinants during mitotic DNA double-strand break (DSB) repair. Component of a FANCM-MHF complex which promotes gene conversion at blocked replication forks, probably by reversal of the stalled fork.</text>
</comment>
<dbReference type="Gene3D" id="1.20.1320.20">
    <property type="entry name" value="hef helicase domain"/>
    <property type="match status" value="1"/>
</dbReference>
<keyword evidence="19" id="KW-1185">Reference proteome</keyword>
<evidence type="ECO:0000256" key="14">
    <source>
        <dbReference type="RuleBase" id="RU367027"/>
    </source>
</evidence>
<dbReference type="Pfam" id="PF04851">
    <property type="entry name" value="ResIII"/>
    <property type="match status" value="1"/>
</dbReference>
<evidence type="ECO:0000256" key="4">
    <source>
        <dbReference type="ARBA" id="ARBA00011390"/>
    </source>
</evidence>
<dbReference type="Pfam" id="PF00271">
    <property type="entry name" value="Helicase_C"/>
    <property type="match status" value="1"/>
</dbReference>
<dbReference type="GO" id="GO:0009378">
    <property type="term" value="F:four-way junction helicase activity"/>
    <property type="evidence" value="ECO:0007669"/>
    <property type="project" value="TreeGrafter"/>
</dbReference>
<dbReference type="PANTHER" id="PTHR14025:SF20">
    <property type="entry name" value="FANCONI ANEMIA GROUP M PROTEIN"/>
    <property type="match status" value="1"/>
</dbReference>
<feature type="compositionally biased region" description="Basic and acidic residues" evidence="15">
    <location>
        <begin position="127"/>
        <end position="139"/>
    </location>
</feature>
<dbReference type="GeneID" id="63697436"/>
<protein>
    <recommendedName>
        <fullName evidence="14">ATP-dependent DNA helicase</fullName>
        <ecNumber evidence="14">3.6.4.12</ecNumber>
    </recommendedName>
</protein>
<feature type="compositionally biased region" description="Polar residues" evidence="15">
    <location>
        <begin position="260"/>
        <end position="271"/>
    </location>
</feature>
<dbReference type="PROSITE" id="PS51194">
    <property type="entry name" value="HELICASE_CTER"/>
    <property type="match status" value="1"/>
</dbReference>
<evidence type="ECO:0000313" key="18">
    <source>
        <dbReference type="EMBL" id="EYE93615.1"/>
    </source>
</evidence>
<feature type="region of interest" description="Disordered" evidence="15">
    <location>
        <begin position="875"/>
        <end position="936"/>
    </location>
</feature>
<dbReference type="GO" id="GO:0005524">
    <property type="term" value="F:ATP binding"/>
    <property type="evidence" value="ECO:0007669"/>
    <property type="project" value="UniProtKB-UniRule"/>
</dbReference>
<sequence>MSDLDDDYDDHLNDNAFLAAEASEATAESNENTPRAAKRRCLEPEDYGQDGESVGSQTDSFRYSGDDNKDKYASDSFVDDDEVHSPSAYGEFDGDSRRKLKAFYPKHSVMQENIFVTQLTQPPSPPERIRGPRWKKPDPKPPTPKPPTTTPLPSVRDERSGGGRVDKPTGNGGRGGDNEFSDDEGLDAAIAASLESFEEENSRAATSSFSHEPAQPQPTTAAASSGKNSNNNNVSTDSFLDDIPEDAFDSEPSLSPPPRTNQAAQRTQTWPSMGRPSNGPTGLRQTTLFSMAARNAEGPAPRGGQNLSPPSKEEPPTHHKLNDDATATWVYPMNLGKTRDYQFNITQHGLFHNLLVALPTGLGKTFIAATIMLNWFRWTKSAQIVFVAPTKPLVAQQISACFGVAGIPRSQTTMLTGEAAPGIRSEEWKTKRVFFMTPQTLVNDLKTGIADPKRIVLLVVDEAHRATGGYAYVEVASFLRRFNKSFRVLALTATPGSTVESVQAVIDGLDIARVEIRTEQSLDIREYVHSKDIETQTFENSEEMVLCMDLFSRTLQPLVDQLRNLNAYWGRDPMMLTAFGLTKARQQWMASDAGRNANMGMKAKTNTIFTVLASLAHAIDLLKYHGITPFYRHLLHFQSSVDGKKGGKYQRQIFQDDHYKKLMNHLDPWVKNPEFIGHPKLEYLKQVILNHFMDAGEGDEGSSQSATKVMIFVHFRDSAEEVTRVLKRYEPMIRPHIFVGQSSAKGSDGMNQKTQLGVVEKFKKGTYNTMVATSIGEEGLDIGEVDLIVCYDSSASPIRMLQRMGRTGRKRSGNIVLLLMQGKEEESYIRAKDNYEKMQQMIASGTRFTFHDEASPRILPAGVKPVPDKIQIDIPDENAEQDLPEPKKGKGRAPKRPPKKFHMPDDVETGFTKASSLAGNTKSKGDNKSKRRVRTPTPELVELPALDEVLLTSPQQRELENRYQNIGGTSPQFIRYPRNDAFPHLQHVSRPTKSVKHGRVTRRMIGTLRNMGKVNADCEKRYKHILSLVPKPPPKRSSPVSEATRQKPSDRRPTNHFKRSKPNLPSIELDGELDLNDEPPSPAVLFSFLEDHQEPPKASQMSDLDSNYDFPDLKTLFEQADVESQPMRKRRKVMDDDSDE</sequence>
<dbReference type="GO" id="GO:0036297">
    <property type="term" value="P:interstrand cross-link repair"/>
    <property type="evidence" value="ECO:0007669"/>
    <property type="project" value="TreeGrafter"/>
</dbReference>
<keyword evidence="8 18" id="KW-0347">Helicase</keyword>
<reference evidence="19" key="1">
    <citation type="journal article" date="2014" name="Nat. Commun.">
        <title>Genomic adaptations of the halophilic Dead Sea filamentous fungus Eurotium rubrum.</title>
        <authorList>
            <person name="Kis-Papo T."/>
            <person name="Weig A.R."/>
            <person name="Riley R."/>
            <person name="Persoh D."/>
            <person name="Salamov A."/>
            <person name="Sun H."/>
            <person name="Lipzen A."/>
            <person name="Wasser S.P."/>
            <person name="Rambold G."/>
            <person name="Grigoriev I.V."/>
            <person name="Nevo E."/>
        </authorList>
    </citation>
    <scope>NUCLEOTIDE SEQUENCE [LARGE SCALE GENOMIC DNA]</scope>
    <source>
        <strain evidence="19">CBS 135680</strain>
    </source>
</reference>
<dbReference type="InterPro" id="IPR044749">
    <property type="entry name" value="FANCM_DEXDc"/>
</dbReference>
<evidence type="ECO:0000256" key="12">
    <source>
        <dbReference type="ARBA" id="ARBA00023242"/>
    </source>
</evidence>
<evidence type="ECO:0000256" key="7">
    <source>
        <dbReference type="ARBA" id="ARBA00022801"/>
    </source>
</evidence>
<dbReference type="InterPro" id="IPR006935">
    <property type="entry name" value="Helicase/UvrB_N"/>
</dbReference>
<dbReference type="SUPFAM" id="SSF52540">
    <property type="entry name" value="P-loop containing nucleoside triphosphate hydrolases"/>
    <property type="match status" value="1"/>
</dbReference>
<organism evidence="18 19">
    <name type="scientific">Aspergillus ruber (strain CBS 135680)</name>
    <dbReference type="NCBI Taxonomy" id="1388766"/>
    <lineage>
        <taxon>Eukaryota</taxon>
        <taxon>Fungi</taxon>
        <taxon>Dikarya</taxon>
        <taxon>Ascomycota</taxon>
        <taxon>Pezizomycotina</taxon>
        <taxon>Eurotiomycetes</taxon>
        <taxon>Eurotiomycetidae</taxon>
        <taxon>Eurotiales</taxon>
        <taxon>Aspergillaceae</taxon>
        <taxon>Aspergillus</taxon>
        <taxon>Aspergillus subgen. Aspergillus</taxon>
    </lineage>
</organism>
<keyword evidence="6" id="KW-0227">DNA damage</keyword>
<feature type="compositionally biased region" description="Basic and acidic residues" evidence="15">
    <location>
        <begin position="311"/>
        <end position="323"/>
    </location>
</feature>
<feature type="compositionally biased region" description="Low complexity" evidence="15">
    <location>
        <begin position="22"/>
        <end position="33"/>
    </location>
</feature>
<evidence type="ECO:0000313" key="19">
    <source>
        <dbReference type="Proteomes" id="UP000019804"/>
    </source>
</evidence>
<dbReference type="GO" id="GO:0045003">
    <property type="term" value="P:double-strand break repair via synthesis-dependent strand annealing"/>
    <property type="evidence" value="ECO:0007669"/>
    <property type="project" value="TreeGrafter"/>
</dbReference>
<feature type="region of interest" description="Disordered" evidence="15">
    <location>
        <begin position="22"/>
        <end position="97"/>
    </location>
</feature>
<evidence type="ECO:0000259" key="17">
    <source>
        <dbReference type="PROSITE" id="PS51194"/>
    </source>
</evidence>
<evidence type="ECO:0000256" key="9">
    <source>
        <dbReference type="ARBA" id="ARBA00022840"/>
    </source>
</evidence>
<evidence type="ECO:0000256" key="8">
    <source>
        <dbReference type="ARBA" id="ARBA00022806"/>
    </source>
</evidence>
<gene>
    <name evidence="18" type="ORF">EURHEDRAFT_414018</name>
</gene>
<dbReference type="SMART" id="SM00490">
    <property type="entry name" value="HELICc"/>
    <property type="match status" value="1"/>
</dbReference>
<dbReference type="InterPro" id="IPR014001">
    <property type="entry name" value="Helicase_ATP-bd"/>
</dbReference>
<evidence type="ECO:0000256" key="13">
    <source>
        <dbReference type="ARBA" id="ARBA00047995"/>
    </source>
</evidence>
<feature type="compositionally biased region" description="Polar residues" evidence="15">
    <location>
        <begin position="278"/>
        <end position="289"/>
    </location>
</feature>
<evidence type="ECO:0000256" key="6">
    <source>
        <dbReference type="ARBA" id="ARBA00022763"/>
    </source>
</evidence>
<dbReference type="GO" id="GO:0005634">
    <property type="term" value="C:nucleus"/>
    <property type="evidence" value="ECO:0007669"/>
    <property type="project" value="UniProtKB-SubCell"/>
</dbReference>
<feature type="region of interest" description="Disordered" evidence="15">
    <location>
        <begin position="1025"/>
        <end position="1140"/>
    </location>
</feature>
<dbReference type="FunFam" id="3.40.50.300:FF:001992">
    <property type="entry name" value="ATP-dependent RNA helicase, putative"/>
    <property type="match status" value="1"/>
</dbReference>
<keyword evidence="10" id="KW-0238">DNA-binding</keyword>
<evidence type="ECO:0000256" key="5">
    <source>
        <dbReference type="ARBA" id="ARBA00022741"/>
    </source>
</evidence>